<keyword evidence="3" id="KW-0964">Secreted</keyword>
<dbReference type="InterPro" id="IPR054497">
    <property type="entry name" value="LPMO_AA14"/>
</dbReference>
<dbReference type="AlphaFoldDB" id="A0A067Q911"/>
<evidence type="ECO:0000256" key="1">
    <source>
        <dbReference type="ARBA" id="ARBA00001973"/>
    </source>
</evidence>
<name>A0A067Q911_9AGAM</name>
<evidence type="ECO:0000256" key="4">
    <source>
        <dbReference type="ARBA" id="ARBA00022723"/>
    </source>
</evidence>
<dbReference type="InParanoid" id="A0A067Q911"/>
<evidence type="ECO:0000256" key="8">
    <source>
        <dbReference type="ARBA" id="ARBA00023033"/>
    </source>
</evidence>
<proteinExistence type="inferred from homology"/>
<keyword evidence="4" id="KW-0479">Metal-binding</keyword>
<comment type="similarity">
    <text evidence="11">Belongs to the polysaccharide monooxygenase AA14 family.</text>
</comment>
<dbReference type="STRING" id="933084.A0A067Q911"/>
<keyword evidence="9" id="KW-1015">Disulfide bond</keyword>
<dbReference type="EMBL" id="KL197716">
    <property type="protein sequence ID" value="KDQ59091.1"/>
    <property type="molecule type" value="Genomic_DNA"/>
</dbReference>
<evidence type="ECO:0000313" key="12">
    <source>
        <dbReference type="EMBL" id="KDQ59091.1"/>
    </source>
</evidence>
<dbReference type="HOGENOM" id="CLU_030284_2_1_1"/>
<comment type="cofactor">
    <cofactor evidence="1">
        <name>Cu(2+)</name>
        <dbReference type="ChEBI" id="CHEBI:29036"/>
    </cofactor>
</comment>
<accession>A0A067Q911</accession>
<evidence type="ECO:0000256" key="2">
    <source>
        <dbReference type="ARBA" id="ARBA00004613"/>
    </source>
</evidence>
<reference evidence="13" key="1">
    <citation type="journal article" date="2014" name="Proc. Natl. Acad. Sci. U.S.A.">
        <title>Extensive sampling of basidiomycete genomes demonstrates inadequacy of the white-rot/brown-rot paradigm for wood decay fungi.</title>
        <authorList>
            <person name="Riley R."/>
            <person name="Salamov A.A."/>
            <person name="Brown D.W."/>
            <person name="Nagy L.G."/>
            <person name="Floudas D."/>
            <person name="Held B.W."/>
            <person name="Levasseur A."/>
            <person name="Lombard V."/>
            <person name="Morin E."/>
            <person name="Otillar R."/>
            <person name="Lindquist E.A."/>
            <person name="Sun H."/>
            <person name="LaButti K.M."/>
            <person name="Schmutz J."/>
            <person name="Jabbour D."/>
            <person name="Luo H."/>
            <person name="Baker S.E."/>
            <person name="Pisabarro A.G."/>
            <person name="Walton J.D."/>
            <person name="Blanchette R.A."/>
            <person name="Henrissat B."/>
            <person name="Martin F."/>
            <person name="Cullen D."/>
            <person name="Hibbett D.S."/>
            <person name="Grigoriev I.V."/>
        </authorList>
    </citation>
    <scope>NUCLEOTIDE SEQUENCE [LARGE SCALE GENOMIC DNA]</scope>
    <source>
        <strain evidence="13">MUCL 33604</strain>
    </source>
</reference>
<dbReference type="Proteomes" id="UP000027265">
    <property type="component" value="Unassembled WGS sequence"/>
</dbReference>
<evidence type="ECO:0000256" key="9">
    <source>
        <dbReference type="ARBA" id="ARBA00023157"/>
    </source>
</evidence>
<evidence type="ECO:0000256" key="6">
    <source>
        <dbReference type="ARBA" id="ARBA00023002"/>
    </source>
</evidence>
<protein>
    <recommendedName>
        <fullName evidence="14">Lytic polysaccharide monooxygenase</fullName>
    </recommendedName>
</protein>
<keyword evidence="7" id="KW-0186">Copper</keyword>
<dbReference type="GO" id="GO:0046872">
    <property type="term" value="F:metal ion binding"/>
    <property type="evidence" value="ECO:0007669"/>
    <property type="project" value="UniProtKB-KW"/>
</dbReference>
<gene>
    <name evidence="12" type="ORF">JAAARDRAFT_175802</name>
</gene>
<evidence type="ECO:0000256" key="7">
    <source>
        <dbReference type="ARBA" id="ARBA00023008"/>
    </source>
</evidence>
<keyword evidence="13" id="KW-1185">Reference proteome</keyword>
<dbReference type="GO" id="GO:0005576">
    <property type="term" value="C:extracellular region"/>
    <property type="evidence" value="ECO:0007669"/>
    <property type="project" value="UniProtKB-SubCell"/>
</dbReference>
<keyword evidence="8" id="KW-0503">Monooxygenase</keyword>
<evidence type="ECO:0008006" key="14">
    <source>
        <dbReference type="Google" id="ProtNLM"/>
    </source>
</evidence>
<evidence type="ECO:0000256" key="11">
    <source>
        <dbReference type="ARBA" id="ARBA00046340"/>
    </source>
</evidence>
<keyword evidence="5" id="KW-0732">Signal</keyword>
<sequence length="318" mass="35657">MTTLKQRLVVAIASLPLAKGHIAIWHPSMWGFNVTLDTFPYDNRPVAPLMDLDFHDWWFHNHLSYPPHILDVYQLHVGRPATLEIACHKAATSYWASSDQPSFSNGNDPCPGSPPKQYHTKDKADTKGCGLAIAYKSNVNLVHPEDFTIFSVNHTCVWTRFTDFQVPQKMPPCPAGGCVCAFFWIHSPDSGAEQMYMNGFQCTTTSTTSNIPLAKSRVARRCGPDPANGQPGDPSNCTYGAKQPLYWKQKEQNNMYEGSFAPPFYNDLYNFKDGAQDDIFVDSYSIPGLMDEKPLVVETSKVSWFFNSSELPYPVKSP</sequence>
<organism evidence="12 13">
    <name type="scientific">Jaapia argillacea MUCL 33604</name>
    <dbReference type="NCBI Taxonomy" id="933084"/>
    <lineage>
        <taxon>Eukaryota</taxon>
        <taxon>Fungi</taxon>
        <taxon>Dikarya</taxon>
        <taxon>Basidiomycota</taxon>
        <taxon>Agaricomycotina</taxon>
        <taxon>Agaricomycetes</taxon>
        <taxon>Agaricomycetidae</taxon>
        <taxon>Jaapiales</taxon>
        <taxon>Jaapiaceae</taxon>
        <taxon>Jaapia</taxon>
    </lineage>
</organism>
<comment type="subcellular location">
    <subcellularLocation>
        <location evidence="2">Secreted</location>
    </subcellularLocation>
</comment>
<keyword evidence="10" id="KW-0325">Glycoprotein</keyword>
<dbReference type="OrthoDB" id="2019572at2759"/>
<dbReference type="Pfam" id="PF22810">
    <property type="entry name" value="LPMO_AA14"/>
    <property type="match status" value="1"/>
</dbReference>
<evidence type="ECO:0000256" key="10">
    <source>
        <dbReference type="ARBA" id="ARBA00023180"/>
    </source>
</evidence>
<evidence type="ECO:0000313" key="13">
    <source>
        <dbReference type="Proteomes" id="UP000027265"/>
    </source>
</evidence>
<dbReference type="GO" id="GO:0004497">
    <property type="term" value="F:monooxygenase activity"/>
    <property type="evidence" value="ECO:0007669"/>
    <property type="project" value="UniProtKB-KW"/>
</dbReference>
<evidence type="ECO:0000256" key="5">
    <source>
        <dbReference type="ARBA" id="ARBA00022729"/>
    </source>
</evidence>
<evidence type="ECO:0000256" key="3">
    <source>
        <dbReference type="ARBA" id="ARBA00022525"/>
    </source>
</evidence>
<keyword evidence="6" id="KW-0560">Oxidoreductase</keyword>